<evidence type="ECO:0000313" key="3">
    <source>
        <dbReference type="Proteomes" id="UP000186246"/>
    </source>
</evidence>
<dbReference type="Proteomes" id="UP000238314">
    <property type="component" value="Unassembled WGS sequence"/>
</dbReference>
<evidence type="ECO:0000313" key="4">
    <source>
        <dbReference type="Proteomes" id="UP000238314"/>
    </source>
</evidence>
<dbReference type="Proteomes" id="UP000186246">
    <property type="component" value="Unassembled WGS sequence"/>
</dbReference>
<proteinExistence type="predicted"/>
<evidence type="ECO:0000313" key="1">
    <source>
        <dbReference type="EMBL" id="PQA90184.1"/>
    </source>
</evidence>
<reference evidence="2" key="2">
    <citation type="submission" date="2017-01" db="EMBL/GenBank/DDBJ databases">
        <authorList>
            <person name="Mah S.A."/>
            <person name="Swanson W.J."/>
            <person name="Moy G.W."/>
            <person name="Vacquier V.D."/>
        </authorList>
    </citation>
    <scope>NUCLEOTIDE SEQUENCE [LARGE SCALE GENOMIC DNA]</scope>
    <source>
        <strain evidence="2">DSM 21068</strain>
    </source>
</reference>
<dbReference type="OrthoDB" id="828231at2"/>
<dbReference type="EMBL" id="MUGO01000026">
    <property type="protein sequence ID" value="PQA90184.1"/>
    <property type="molecule type" value="Genomic_DNA"/>
</dbReference>
<reference evidence="3" key="3">
    <citation type="submission" date="2017-01" db="EMBL/GenBank/DDBJ databases">
        <authorList>
            <person name="Varghese N."/>
            <person name="Submissions S."/>
        </authorList>
    </citation>
    <scope>NUCLEOTIDE SEQUENCE [LARGE SCALE GENOMIC DNA]</scope>
    <source>
        <strain evidence="3">DSM 21068</strain>
    </source>
</reference>
<reference evidence="1 4" key="1">
    <citation type="submission" date="2016-11" db="EMBL/GenBank/DDBJ databases">
        <title>Whole genomes of Flavobacteriaceae.</title>
        <authorList>
            <person name="Stine C."/>
            <person name="Li C."/>
            <person name="Tadesse D."/>
        </authorList>
    </citation>
    <scope>NUCLEOTIDE SEQUENCE [LARGE SCALE GENOMIC DNA]</scope>
    <source>
        <strain evidence="1 4">DSM 21068</strain>
    </source>
</reference>
<protein>
    <submittedName>
        <fullName evidence="2">Uncharacterized protein</fullName>
    </submittedName>
</protein>
<keyword evidence="4" id="KW-1185">Reference proteome</keyword>
<dbReference type="EMBL" id="FTOJ01000007">
    <property type="protein sequence ID" value="SIS94588.1"/>
    <property type="molecule type" value="Genomic_DNA"/>
</dbReference>
<sequence length="85" mass="10202">MITQITNVEDVANFAQHLIHVEKLSVHPDDDFTEYTNFETRLPFYTEKEAEDRNQLMNQCFDVCEQNNIEIYEIFHNEIEHLLVK</sequence>
<dbReference type="RefSeq" id="WP_076452090.1">
    <property type="nucleotide sequence ID" value="NZ_FTOJ01000007.1"/>
</dbReference>
<gene>
    <name evidence="1" type="ORF">B0A70_14955</name>
    <name evidence="2" type="ORF">SAMN05421796_10721</name>
</gene>
<dbReference type="STRING" id="551459.SAMN05421796_10721"/>
<organism evidence="2 3">
    <name type="scientific">Chryseobacterium piscicola</name>
    <dbReference type="NCBI Taxonomy" id="551459"/>
    <lineage>
        <taxon>Bacteria</taxon>
        <taxon>Pseudomonadati</taxon>
        <taxon>Bacteroidota</taxon>
        <taxon>Flavobacteriia</taxon>
        <taxon>Flavobacteriales</taxon>
        <taxon>Weeksellaceae</taxon>
        <taxon>Chryseobacterium group</taxon>
        <taxon>Chryseobacterium</taxon>
    </lineage>
</organism>
<name>A0A1N7N8K5_9FLAO</name>
<dbReference type="AlphaFoldDB" id="A0A1N7N8K5"/>
<accession>A0A1N7N8K5</accession>
<evidence type="ECO:0000313" key="2">
    <source>
        <dbReference type="EMBL" id="SIS94588.1"/>
    </source>
</evidence>